<organism evidence="3 4">
    <name type="scientific">Salibacter halophilus</name>
    <dbReference type="NCBI Taxonomy" id="1803916"/>
    <lineage>
        <taxon>Bacteria</taxon>
        <taxon>Pseudomonadati</taxon>
        <taxon>Bacteroidota</taxon>
        <taxon>Flavobacteriia</taxon>
        <taxon>Flavobacteriales</taxon>
        <taxon>Salibacteraceae</taxon>
        <taxon>Salibacter</taxon>
    </lineage>
</organism>
<evidence type="ECO:0000313" key="3">
    <source>
        <dbReference type="EMBL" id="KAB1063918.1"/>
    </source>
</evidence>
<name>A0A6N6M3S5_9FLAO</name>
<dbReference type="SUPFAM" id="SSF50494">
    <property type="entry name" value="Trypsin-like serine proteases"/>
    <property type="match status" value="1"/>
</dbReference>
<dbReference type="PANTHER" id="PTHR22939:SF129">
    <property type="entry name" value="SERINE PROTEASE HTRA2, MITOCHONDRIAL"/>
    <property type="match status" value="1"/>
</dbReference>
<keyword evidence="4" id="KW-1185">Reference proteome</keyword>
<feature type="chain" id="PRO_5026996846" evidence="2">
    <location>
        <begin position="21"/>
        <end position="542"/>
    </location>
</feature>
<dbReference type="Proteomes" id="UP000435357">
    <property type="component" value="Unassembled WGS sequence"/>
</dbReference>
<evidence type="ECO:0000256" key="2">
    <source>
        <dbReference type="SAM" id="SignalP"/>
    </source>
</evidence>
<feature type="signal peptide" evidence="2">
    <location>
        <begin position="1"/>
        <end position="20"/>
    </location>
</feature>
<dbReference type="InterPro" id="IPR001940">
    <property type="entry name" value="Peptidase_S1C"/>
</dbReference>
<dbReference type="PRINTS" id="PR00834">
    <property type="entry name" value="PROTEASES2C"/>
</dbReference>
<dbReference type="GO" id="GO:0006508">
    <property type="term" value="P:proteolysis"/>
    <property type="evidence" value="ECO:0007669"/>
    <property type="project" value="UniProtKB-KW"/>
</dbReference>
<dbReference type="AlphaFoldDB" id="A0A6N6M3S5"/>
<sequence>MKIFKLIAIFLSLATLSSSCGLILMGTHQSVNVKRENADDPVFINEKRISFGSETKVRLSTLYGNAQQVKVEKKGHIDRYYVMAQHKRPALYYAFFPFFSWSTAKVYPTWWIYDRNPPVFKPGPRIDKRQSNERFVFFQRSDIKIERGNSRYVEVKKRREMRGKPPETVTTNYDPVDINDAAFFRLVNDNLMERQYYDTNQKNFVKHNGNSLVLTASFVSKETKVTHFIKHFSAYSTKVKVGIEWSLINLDGDTLVNKLVENWGGEFSHNNLVHIDGEPQKPYAIAIEDAITYNFYKFFDSDEVQNQLKIQDTTNNLIAKEKINHTRKQINSLDDAIQSTVTILAGDDYHASGFVVGEEGYILTNYHVAEFDLHNLTVIDHEGEKLPARVVQFNEGYDLCLIKIDKPFDKTFRLSNVNGLTVGENIYSIGTPQNKQLSQTLSNGIVSGERKVEGVDFIQTDVSVNKGSTGGPLLRDNGDLLGVVSNKVYDYSVQGLGFAIRNNMINSFLNGEEKVVELDEVESEKEASEEDEEIEKTEEEED</sequence>
<feature type="region of interest" description="Disordered" evidence="1">
    <location>
        <begin position="518"/>
        <end position="542"/>
    </location>
</feature>
<dbReference type="PANTHER" id="PTHR22939">
    <property type="entry name" value="SERINE PROTEASE FAMILY S1C HTRA-RELATED"/>
    <property type="match status" value="1"/>
</dbReference>
<dbReference type="OrthoDB" id="9766361at2"/>
<dbReference type="GO" id="GO:0004252">
    <property type="term" value="F:serine-type endopeptidase activity"/>
    <property type="evidence" value="ECO:0007669"/>
    <property type="project" value="InterPro"/>
</dbReference>
<comment type="caution">
    <text evidence="3">The sequence shown here is derived from an EMBL/GenBank/DDBJ whole genome shotgun (WGS) entry which is preliminary data.</text>
</comment>
<proteinExistence type="predicted"/>
<accession>A0A6N6M3S5</accession>
<dbReference type="Gene3D" id="2.40.10.120">
    <property type="match status" value="1"/>
</dbReference>
<gene>
    <name evidence="3" type="ORF">F3059_07730</name>
</gene>
<evidence type="ECO:0000313" key="4">
    <source>
        <dbReference type="Proteomes" id="UP000435357"/>
    </source>
</evidence>
<keyword evidence="2" id="KW-0732">Signal</keyword>
<dbReference type="EMBL" id="WACR01000006">
    <property type="protein sequence ID" value="KAB1063918.1"/>
    <property type="molecule type" value="Genomic_DNA"/>
</dbReference>
<reference evidence="3 4" key="1">
    <citation type="submission" date="2019-09" db="EMBL/GenBank/DDBJ databases">
        <title>Genomes of Cryomorphaceae.</title>
        <authorList>
            <person name="Bowman J.P."/>
        </authorList>
    </citation>
    <scope>NUCLEOTIDE SEQUENCE [LARGE SCALE GENOMIC DNA]</scope>
    <source>
        <strain evidence="3 4">KCTC 52047</strain>
    </source>
</reference>
<protein>
    <submittedName>
        <fullName evidence="3">Trypsin-like serine protease</fullName>
    </submittedName>
</protein>
<dbReference type="RefSeq" id="WP_151167910.1">
    <property type="nucleotide sequence ID" value="NZ_WACR01000006.1"/>
</dbReference>
<keyword evidence="3" id="KW-0378">Hydrolase</keyword>
<dbReference type="PROSITE" id="PS51257">
    <property type="entry name" value="PROKAR_LIPOPROTEIN"/>
    <property type="match status" value="1"/>
</dbReference>
<dbReference type="InterPro" id="IPR009003">
    <property type="entry name" value="Peptidase_S1_PA"/>
</dbReference>
<evidence type="ECO:0000256" key="1">
    <source>
        <dbReference type="SAM" id="MobiDB-lite"/>
    </source>
</evidence>
<dbReference type="Pfam" id="PF13365">
    <property type="entry name" value="Trypsin_2"/>
    <property type="match status" value="1"/>
</dbReference>
<keyword evidence="3" id="KW-0645">Protease</keyword>